<organism evidence="6 7">
    <name type="scientific">Anopheles culicifacies</name>
    <dbReference type="NCBI Taxonomy" id="139723"/>
    <lineage>
        <taxon>Eukaryota</taxon>
        <taxon>Metazoa</taxon>
        <taxon>Ecdysozoa</taxon>
        <taxon>Arthropoda</taxon>
        <taxon>Hexapoda</taxon>
        <taxon>Insecta</taxon>
        <taxon>Pterygota</taxon>
        <taxon>Neoptera</taxon>
        <taxon>Endopterygota</taxon>
        <taxon>Diptera</taxon>
        <taxon>Nematocera</taxon>
        <taxon>Culicoidea</taxon>
        <taxon>Culicidae</taxon>
        <taxon>Anophelinae</taxon>
        <taxon>Anopheles</taxon>
        <taxon>culicifacies species complex</taxon>
    </lineage>
</organism>
<protein>
    <recommendedName>
        <fullName evidence="5">MYND-type domain-containing protein</fullName>
    </recommendedName>
</protein>
<dbReference type="Gene3D" id="2.170.270.10">
    <property type="entry name" value="SET domain"/>
    <property type="match status" value="1"/>
</dbReference>
<dbReference type="PANTHER" id="PTHR47111:SF1">
    <property type="entry name" value="SET AND MYND DOMAIN-CONTAINING PROTEIN 4"/>
    <property type="match status" value="1"/>
</dbReference>
<reference evidence="6" key="2">
    <citation type="submission" date="2020-05" db="UniProtKB">
        <authorList>
            <consortium name="EnsemblMetazoa"/>
        </authorList>
    </citation>
    <scope>IDENTIFICATION</scope>
    <source>
        <strain evidence="6">A-37</strain>
    </source>
</reference>
<dbReference type="STRING" id="139723.A0A182MDA2"/>
<dbReference type="SUPFAM" id="SSF82199">
    <property type="entry name" value="SET domain"/>
    <property type="match status" value="1"/>
</dbReference>
<keyword evidence="7" id="KW-1185">Reference proteome</keyword>
<dbReference type="AlphaFoldDB" id="A0A182MDA2"/>
<reference evidence="7" key="1">
    <citation type="submission" date="2013-09" db="EMBL/GenBank/DDBJ databases">
        <title>The Genome Sequence of Anopheles culicifacies species A.</title>
        <authorList>
            <consortium name="The Broad Institute Genomics Platform"/>
            <person name="Neafsey D.E."/>
            <person name="Besansky N."/>
            <person name="Howell P."/>
            <person name="Walton C."/>
            <person name="Young S.K."/>
            <person name="Zeng Q."/>
            <person name="Gargeya S."/>
            <person name="Fitzgerald M."/>
            <person name="Haas B."/>
            <person name="Abouelleil A."/>
            <person name="Allen A.W."/>
            <person name="Alvarado L."/>
            <person name="Arachchi H.M."/>
            <person name="Berlin A.M."/>
            <person name="Chapman S.B."/>
            <person name="Gainer-Dewar J."/>
            <person name="Goldberg J."/>
            <person name="Griggs A."/>
            <person name="Gujja S."/>
            <person name="Hansen M."/>
            <person name="Howarth C."/>
            <person name="Imamovic A."/>
            <person name="Ireland A."/>
            <person name="Larimer J."/>
            <person name="McCowan C."/>
            <person name="Murphy C."/>
            <person name="Pearson M."/>
            <person name="Poon T.W."/>
            <person name="Priest M."/>
            <person name="Roberts A."/>
            <person name="Saif S."/>
            <person name="Shea T."/>
            <person name="Sisk P."/>
            <person name="Sykes S."/>
            <person name="Wortman J."/>
            <person name="Nusbaum C."/>
            <person name="Birren B."/>
        </authorList>
    </citation>
    <scope>NUCLEOTIDE SEQUENCE [LARGE SCALE GENOMIC DNA]</scope>
    <source>
        <strain evidence="7">A-37</strain>
    </source>
</reference>
<dbReference type="Gene3D" id="1.25.40.10">
    <property type="entry name" value="Tetratricopeptide repeat domain"/>
    <property type="match status" value="1"/>
</dbReference>
<feature type="domain" description="MYND-type" evidence="5">
    <location>
        <begin position="211"/>
        <end position="251"/>
    </location>
</feature>
<dbReference type="InterPro" id="IPR002893">
    <property type="entry name" value="Znf_MYND"/>
</dbReference>
<name>A0A182MDA2_9DIPT</name>
<dbReference type="GO" id="GO:0008270">
    <property type="term" value="F:zinc ion binding"/>
    <property type="evidence" value="ECO:0007669"/>
    <property type="project" value="UniProtKB-KW"/>
</dbReference>
<dbReference type="InterPro" id="IPR011990">
    <property type="entry name" value="TPR-like_helical_dom_sf"/>
</dbReference>
<keyword evidence="1" id="KW-0479">Metal-binding</keyword>
<dbReference type="PROSITE" id="PS50865">
    <property type="entry name" value="ZF_MYND_2"/>
    <property type="match status" value="1"/>
</dbReference>
<dbReference type="EMBL" id="AXCM01007101">
    <property type="status" value="NOT_ANNOTATED_CDS"/>
    <property type="molecule type" value="Genomic_DNA"/>
</dbReference>
<accession>A0A182MDA2</accession>
<dbReference type="Proteomes" id="UP000075883">
    <property type="component" value="Unassembled WGS sequence"/>
</dbReference>
<dbReference type="Pfam" id="PF01753">
    <property type="entry name" value="zf-MYND"/>
    <property type="match status" value="1"/>
</dbReference>
<evidence type="ECO:0000256" key="2">
    <source>
        <dbReference type="ARBA" id="ARBA00022771"/>
    </source>
</evidence>
<dbReference type="Gene3D" id="6.10.140.2220">
    <property type="match status" value="1"/>
</dbReference>
<keyword evidence="3" id="KW-0862">Zinc</keyword>
<proteinExistence type="predicted"/>
<keyword evidence="2 4" id="KW-0863">Zinc-finger</keyword>
<dbReference type="PANTHER" id="PTHR47111">
    <property type="entry name" value="BCDNA.LD29892"/>
    <property type="match status" value="1"/>
</dbReference>
<dbReference type="SUPFAM" id="SSF48452">
    <property type="entry name" value="TPR-like"/>
    <property type="match status" value="1"/>
</dbReference>
<dbReference type="Gene3D" id="1.10.220.160">
    <property type="match status" value="1"/>
</dbReference>
<evidence type="ECO:0000313" key="6">
    <source>
        <dbReference type="EnsemblMetazoa" id="ACUA015483-PA"/>
    </source>
</evidence>
<evidence type="ECO:0000259" key="5">
    <source>
        <dbReference type="PROSITE" id="PS50865"/>
    </source>
</evidence>
<dbReference type="VEuPathDB" id="VectorBase:ACUA015483"/>
<evidence type="ECO:0000313" key="7">
    <source>
        <dbReference type="Proteomes" id="UP000075883"/>
    </source>
</evidence>
<sequence length="600" mass="68729">MLRPEVVQQLQCPSVGLATSWTISRRSVPFDNLEAARTLFERQYWPFPKGKIAKSDSKAASLREQGNAAYKKTPNEPAKALQLYNQSICMAKQGSKELGLGYANRSAVFFNSKLYRECLQNIELARSNNYPAEMMPKLLQREERCKLLLEADNASTTEQTTTRHCAIKSCLELSKDGKGICTNRSLEVGEKVLLEQPFVLVLEAELAYERCDYCGACNEHNLIPCKGCTAVMYCSEECKEQSLQRYHQFECEIVDDLQLLFRGPKATRMFHVILRLFWHAVLLLLEDPEGFVKRIDTPTEVEKYRDPFVLEPSDYILHLNATCPDIPANDEKGHTGRCVSQIMTILMYVIAVEENTSLWPRLEGKVGKKKLLDLLFRLIMRTERLVEYSMDHATCFYPFARLLQRSDSPNAEQLLQDLQSVVVLKCPVAEGQEISISKIIQHDPVHVDEVCNRLGDCSLPDAAHISQLHRQLILIVILLHVRTCLPTFRVAVGIFLVAHHKDALFHVRRVDGQYAHQEEVATYAHDQHGLRSGKRILIVITECNERDRDRLRTDKQPSVDDSEMFLHVTVLHQCILHRIVQRMLYRSAIPFVDSNDLRIR</sequence>
<dbReference type="PROSITE" id="PS01360">
    <property type="entry name" value="ZF_MYND_1"/>
    <property type="match status" value="1"/>
</dbReference>
<evidence type="ECO:0000256" key="4">
    <source>
        <dbReference type="PROSITE-ProRule" id="PRU00134"/>
    </source>
</evidence>
<dbReference type="InterPro" id="IPR046341">
    <property type="entry name" value="SET_dom_sf"/>
</dbReference>
<evidence type="ECO:0000256" key="1">
    <source>
        <dbReference type="ARBA" id="ARBA00022723"/>
    </source>
</evidence>
<dbReference type="SUPFAM" id="SSF144232">
    <property type="entry name" value="HIT/MYND zinc finger-like"/>
    <property type="match status" value="1"/>
</dbReference>
<dbReference type="EnsemblMetazoa" id="ACUA015483-RA">
    <property type="protein sequence ID" value="ACUA015483-PA"/>
    <property type="gene ID" value="ACUA015483"/>
</dbReference>
<evidence type="ECO:0000256" key="3">
    <source>
        <dbReference type="ARBA" id="ARBA00022833"/>
    </source>
</evidence>